<organism evidence="8 9">
    <name type="scientific">Exidia glandulosa HHB12029</name>
    <dbReference type="NCBI Taxonomy" id="1314781"/>
    <lineage>
        <taxon>Eukaryota</taxon>
        <taxon>Fungi</taxon>
        <taxon>Dikarya</taxon>
        <taxon>Basidiomycota</taxon>
        <taxon>Agaricomycotina</taxon>
        <taxon>Agaricomycetes</taxon>
        <taxon>Auriculariales</taxon>
        <taxon>Exidiaceae</taxon>
        <taxon>Exidia</taxon>
    </lineage>
</organism>
<dbReference type="AlphaFoldDB" id="A0A165C9B0"/>
<evidence type="ECO:0000313" key="9">
    <source>
        <dbReference type="Proteomes" id="UP000077266"/>
    </source>
</evidence>
<keyword evidence="5" id="KW-0560">Oxidoreductase</keyword>
<keyword evidence="9" id="KW-1185">Reference proteome</keyword>
<evidence type="ECO:0000256" key="2">
    <source>
        <dbReference type="ARBA" id="ARBA00004173"/>
    </source>
</evidence>
<dbReference type="GO" id="GO:0005739">
    <property type="term" value="C:mitochondrion"/>
    <property type="evidence" value="ECO:0007669"/>
    <property type="project" value="UniProtKB-SubCell"/>
</dbReference>
<dbReference type="PANTHER" id="PTHR28071">
    <property type="entry name" value="REDOX PROTEIN FMP46, MITOCHONDRIAL-RELATED"/>
    <property type="match status" value="1"/>
</dbReference>
<proteinExistence type="inferred from homology"/>
<protein>
    <submittedName>
        <fullName evidence="8">Uncharacterized protein</fullName>
    </submittedName>
</protein>
<sequence length="136" mass="14821">MYRLPKALPAVSLFHNPSSPHSRQVLNQLRASLSSPYPPSSTSSPLEFELEVVENKPTTEQLRTIRSYLNLPTTGDKSELQLEEPIVVNWNDGVASAGGAAPGEVLEALRRQRDEGTGEGKKDEGGSKGVFGWFKS</sequence>
<feature type="region of interest" description="Disordered" evidence="7">
    <location>
        <begin position="111"/>
        <end position="136"/>
    </location>
</feature>
<reference evidence="8 9" key="1">
    <citation type="journal article" date="2016" name="Mol. Biol. Evol.">
        <title>Comparative Genomics of Early-Diverging Mushroom-Forming Fungi Provides Insights into the Origins of Lignocellulose Decay Capabilities.</title>
        <authorList>
            <person name="Nagy L.G."/>
            <person name="Riley R."/>
            <person name="Tritt A."/>
            <person name="Adam C."/>
            <person name="Daum C."/>
            <person name="Floudas D."/>
            <person name="Sun H."/>
            <person name="Yadav J.S."/>
            <person name="Pangilinan J."/>
            <person name="Larsson K.H."/>
            <person name="Matsuura K."/>
            <person name="Barry K."/>
            <person name="Labutti K."/>
            <person name="Kuo R."/>
            <person name="Ohm R.A."/>
            <person name="Bhattacharya S.S."/>
            <person name="Shirouzu T."/>
            <person name="Yoshinaga Y."/>
            <person name="Martin F.M."/>
            <person name="Grigoriev I.V."/>
            <person name="Hibbett D.S."/>
        </authorList>
    </citation>
    <scope>NUCLEOTIDE SEQUENCE [LARGE SCALE GENOMIC DNA]</scope>
    <source>
        <strain evidence="8 9">HHB12029</strain>
    </source>
</reference>
<dbReference type="InParanoid" id="A0A165C9B0"/>
<keyword evidence="4" id="KW-0809">Transit peptide</keyword>
<dbReference type="EMBL" id="KV426349">
    <property type="protein sequence ID" value="KZV82055.1"/>
    <property type="molecule type" value="Genomic_DNA"/>
</dbReference>
<dbReference type="OrthoDB" id="59229at2759"/>
<dbReference type="Pfam" id="PF07955">
    <property type="entry name" value="DUF1687"/>
    <property type="match status" value="1"/>
</dbReference>
<comment type="function">
    <text evidence="1">Putative mitochondrial redox protein which could be involved in the reduction of small toxic molecules.</text>
</comment>
<accession>A0A165C9B0</accession>
<name>A0A165C9B0_EXIGL</name>
<evidence type="ECO:0000256" key="6">
    <source>
        <dbReference type="ARBA" id="ARBA00023128"/>
    </source>
</evidence>
<comment type="similarity">
    <text evidence="3">Belongs to the FMP46 family.</text>
</comment>
<evidence type="ECO:0000256" key="4">
    <source>
        <dbReference type="ARBA" id="ARBA00022946"/>
    </source>
</evidence>
<evidence type="ECO:0000256" key="5">
    <source>
        <dbReference type="ARBA" id="ARBA00023002"/>
    </source>
</evidence>
<dbReference type="PANTHER" id="PTHR28071:SF1">
    <property type="entry name" value="REDOX PROTEIN FMP46, MITOCHONDRIAL-RELATED"/>
    <property type="match status" value="1"/>
</dbReference>
<dbReference type="SUPFAM" id="SSF52833">
    <property type="entry name" value="Thioredoxin-like"/>
    <property type="match status" value="1"/>
</dbReference>
<dbReference type="InterPro" id="IPR012882">
    <property type="entry name" value="Fmp46"/>
</dbReference>
<comment type="subcellular location">
    <subcellularLocation>
        <location evidence="2">Mitochondrion</location>
    </subcellularLocation>
</comment>
<feature type="compositionally biased region" description="Basic and acidic residues" evidence="7">
    <location>
        <begin position="111"/>
        <end position="126"/>
    </location>
</feature>
<evidence type="ECO:0000256" key="7">
    <source>
        <dbReference type="SAM" id="MobiDB-lite"/>
    </source>
</evidence>
<dbReference type="InterPro" id="IPR036249">
    <property type="entry name" value="Thioredoxin-like_sf"/>
</dbReference>
<evidence type="ECO:0000256" key="3">
    <source>
        <dbReference type="ARBA" id="ARBA00009734"/>
    </source>
</evidence>
<evidence type="ECO:0000256" key="1">
    <source>
        <dbReference type="ARBA" id="ARBA00002963"/>
    </source>
</evidence>
<dbReference type="GO" id="GO:0016491">
    <property type="term" value="F:oxidoreductase activity"/>
    <property type="evidence" value="ECO:0007669"/>
    <property type="project" value="UniProtKB-KW"/>
</dbReference>
<gene>
    <name evidence="8" type="ORF">EXIGLDRAFT_755206</name>
</gene>
<dbReference type="Proteomes" id="UP000077266">
    <property type="component" value="Unassembled WGS sequence"/>
</dbReference>
<evidence type="ECO:0000313" key="8">
    <source>
        <dbReference type="EMBL" id="KZV82055.1"/>
    </source>
</evidence>
<keyword evidence="6" id="KW-0496">Mitochondrion</keyword>